<feature type="transmembrane region" description="Helical" evidence="4">
    <location>
        <begin position="276"/>
        <end position="296"/>
    </location>
</feature>
<name>A0A8J9ZC51_BRALA</name>
<keyword evidence="4" id="KW-1133">Transmembrane helix</keyword>
<evidence type="ECO:0000256" key="4">
    <source>
        <dbReference type="SAM" id="Phobius"/>
    </source>
</evidence>
<dbReference type="GO" id="GO:0005886">
    <property type="term" value="C:plasma membrane"/>
    <property type="evidence" value="ECO:0007669"/>
    <property type="project" value="TreeGrafter"/>
</dbReference>
<dbReference type="PANTHER" id="PTHR24369">
    <property type="entry name" value="ANTIGEN BSP, PUTATIVE-RELATED"/>
    <property type="match status" value="1"/>
</dbReference>
<keyword evidence="2" id="KW-0732">Signal</keyword>
<gene>
    <name evidence="5" type="primary">ISLR2</name>
    <name evidence="5" type="ORF">BLAG_LOCUS11972</name>
</gene>
<keyword evidence="3" id="KW-0677">Repeat</keyword>
<accession>A0A8J9ZC51</accession>
<organism evidence="5 6">
    <name type="scientific">Branchiostoma lanceolatum</name>
    <name type="common">Common lancelet</name>
    <name type="synonym">Amphioxus lanceolatum</name>
    <dbReference type="NCBI Taxonomy" id="7740"/>
    <lineage>
        <taxon>Eukaryota</taxon>
        <taxon>Metazoa</taxon>
        <taxon>Chordata</taxon>
        <taxon>Cephalochordata</taxon>
        <taxon>Leptocardii</taxon>
        <taxon>Amphioxiformes</taxon>
        <taxon>Branchiostomatidae</taxon>
        <taxon>Branchiostoma</taxon>
    </lineage>
</organism>
<evidence type="ECO:0000256" key="2">
    <source>
        <dbReference type="ARBA" id="ARBA00022729"/>
    </source>
</evidence>
<keyword evidence="6" id="KW-1185">Reference proteome</keyword>
<dbReference type="InterPro" id="IPR050541">
    <property type="entry name" value="LRR_TM_domain-containing"/>
</dbReference>
<protein>
    <submittedName>
        <fullName evidence="5">ISLR2 protein</fullName>
    </submittedName>
</protein>
<evidence type="ECO:0000256" key="1">
    <source>
        <dbReference type="ARBA" id="ARBA00022614"/>
    </source>
</evidence>
<dbReference type="Proteomes" id="UP000838412">
    <property type="component" value="Chromosome 19"/>
</dbReference>
<keyword evidence="4" id="KW-0812">Transmembrane</keyword>
<dbReference type="EMBL" id="OV696704">
    <property type="protein sequence ID" value="CAH1251647.1"/>
    <property type="molecule type" value="Genomic_DNA"/>
</dbReference>
<evidence type="ECO:0000313" key="6">
    <source>
        <dbReference type="Proteomes" id="UP000838412"/>
    </source>
</evidence>
<dbReference type="InterPro" id="IPR032675">
    <property type="entry name" value="LRR_dom_sf"/>
</dbReference>
<dbReference type="AlphaFoldDB" id="A0A8J9ZC51"/>
<keyword evidence="4" id="KW-0472">Membrane</keyword>
<reference evidence="5" key="1">
    <citation type="submission" date="2022-01" db="EMBL/GenBank/DDBJ databases">
        <authorList>
            <person name="Braso-Vives M."/>
        </authorList>
    </citation>
    <scope>NUCLEOTIDE SEQUENCE</scope>
</reference>
<proteinExistence type="predicted"/>
<sequence length="309" mass="34609">MYMSTVFCSGLKLEAIPGDIPPNTSRLDLGFNNIRNITHLPPLPQVYSIDLKFNSIDSMSWLSLRVLPSLQYLLMRQNRLRHVKLDTVVRNVPKLKYVDFSYNELMSFSPNDLGWPQVTKAIIHDNPVRCDCNMAWLVVKLACLETCTEDDEVCCSSCSACLLVDGEKRERLRCKTPGRLESFLMSEVSTEMPDCKNEAAQSEVGLIPVDQNELDFEQVQLKQTTTTHVAQTDAVSASFRQGTDSYDRNRTTSLIGNFTMANTAPPLPTTKSFEKLVTAMAVALSCIALMIFSRLLHKVMIKGAKVTAE</sequence>
<evidence type="ECO:0000256" key="3">
    <source>
        <dbReference type="ARBA" id="ARBA00022737"/>
    </source>
</evidence>
<dbReference type="SUPFAM" id="SSF52058">
    <property type="entry name" value="L domain-like"/>
    <property type="match status" value="1"/>
</dbReference>
<dbReference type="Gene3D" id="3.80.10.10">
    <property type="entry name" value="Ribonuclease Inhibitor"/>
    <property type="match status" value="1"/>
</dbReference>
<evidence type="ECO:0000313" key="5">
    <source>
        <dbReference type="EMBL" id="CAH1251647.1"/>
    </source>
</evidence>
<dbReference type="OrthoDB" id="283575at2759"/>
<dbReference type="PANTHER" id="PTHR24369:SF210">
    <property type="entry name" value="CHAOPTIN-RELATED"/>
    <property type="match status" value="1"/>
</dbReference>
<keyword evidence="1" id="KW-0433">Leucine-rich repeat</keyword>